<evidence type="ECO:0000313" key="5">
    <source>
        <dbReference type="EMBL" id="SUE33991.1"/>
    </source>
</evidence>
<keyword evidence="3" id="KW-0560">Oxidoreductase</keyword>
<dbReference type="InterPro" id="IPR023210">
    <property type="entry name" value="NADP_OxRdtase_dom"/>
</dbReference>
<dbReference type="Proteomes" id="UP000255233">
    <property type="component" value="Unassembled WGS sequence"/>
</dbReference>
<dbReference type="Gene3D" id="3.20.20.100">
    <property type="entry name" value="NADP-dependent oxidoreductase domain"/>
    <property type="match status" value="1"/>
</dbReference>
<gene>
    <name evidence="5" type="primary">yghZ</name>
    <name evidence="5" type="ORF">NCTC11190_01208</name>
</gene>
<keyword evidence="2" id="KW-0521">NADP</keyword>
<accession>A0A379MQR5</accession>
<dbReference type="SUPFAM" id="SSF51430">
    <property type="entry name" value="NAD(P)-linked oxidoreductase"/>
    <property type="match status" value="1"/>
</dbReference>
<proteinExistence type="inferred from homology"/>
<dbReference type="PANTHER" id="PTHR43150:SF4">
    <property type="entry name" value="L-GLYCERALDEHYDE 3-PHOSPHATE REDUCTASE"/>
    <property type="match status" value="1"/>
</dbReference>
<evidence type="ECO:0000259" key="4">
    <source>
        <dbReference type="Pfam" id="PF00248"/>
    </source>
</evidence>
<dbReference type="AlphaFoldDB" id="A0A379MQR5"/>
<dbReference type="GO" id="GO:0051596">
    <property type="term" value="P:methylglyoxal catabolic process"/>
    <property type="evidence" value="ECO:0007669"/>
    <property type="project" value="TreeGrafter"/>
</dbReference>
<dbReference type="InterPro" id="IPR036812">
    <property type="entry name" value="NAD(P)_OxRdtase_dom_sf"/>
</dbReference>
<dbReference type="InterPro" id="IPR005399">
    <property type="entry name" value="K_chnl_volt-dep_bsu_KCNAB-rel"/>
</dbReference>
<dbReference type="Pfam" id="PF00248">
    <property type="entry name" value="Aldo_ket_red"/>
    <property type="match status" value="1"/>
</dbReference>
<reference evidence="5 6" key="1">
    <citation type="submission" date="2018-06" db="EMBL/GenBank/DDBJ databases">
        <authorList>
            <consortium name="Pathogen Informatics"/>
            <person name="Doyle S."/>
        </authorList>
    </citation>
    <scope>NUCLEOTIDE SEQUENCE [LARGE SCALE GENOMIC DNA]</scope>
    <source>
        <strain evidence="5 6">NCTC11190</strain>
    </source>
</reference>
<organism evidence="5 6">
    <name type="scientific">Rikenella microfusus</name>
    <dbReference type="NCBI Taxonomy" id="28139"/>
    <lineage>
        <taxon>Bacteria</taxon>
        <taxon>Pseudomonadati</taxon>
        <taxon>Bacteroidota</taxon>
        <taxon>Bacteroidia</taxon>
        <taxon>Bacteroidales</taxon>
        <taxon>Rikenellaceae</taxon>
        <taxon>Rikenella</taxon>
    </lineage>
</organism>
<dbReference type="PANTHER" id="PTHR43150">
    <property type="entry name" value="HYPERKINETIC, ISOFORM M"/>
    <property type="match status" value="1"/>
</dbReference>
<evidence type="ECO:0000256" key="2">
    <source>
        <dbReference type="ARBA" id="ARBA00022857"/>
    </source>
</evidence>
<feature type="domain" description="NADP-dependent oxidoreductase" evidence="4">
    <location>
        <begin position="23"/>
        <end position="322"/>
    </location>
</feature>
<protein>
    <submittedName>
        <fullName evidence="5">L-glyceraldehyde 3-phosphate reductase</fullName>
    </submittedName>
</protein>
<comment type="similarity">
    <text evidence="1">Belongs to the shaker potassium channel beta subunit family.</text>
</comment>
<dbReference type="GO" id="GO:0016491">
    <property type="term" value="F:oxidoreductase activity"/>
    <property type="evidence" value="ECO:0007669"/>
    <property type="project" value="UniProtKB-KW"/>
</dbReference>
<name>A0A379MQR5_9BACT</name>
<keyword evidence="6" id="KW-1185">Reference proteome</keyword>
<dbReference type="EMBL" id="UGVL01000001">
    <property type="protein sequence ID" value="SUE33991.1"/>
    <property type="molecule type" value="Genomic_DNA"/>
</dbReference>
<evidence type="ECO:0000256" key="1">
    <source>
        <dbReference type="ARBA" id="ARBA00006515"/>
    </source>
</evidence>
<evidence type="ECO:0000256" key="3">
    <source>
        <dbReference type="ARBA" id="ARBA00023002"/>
    </source>
</evidence>
<evidence type="ECO:0000313" key="6">
    <source>
        <dbReference type="Proteomes" id="UP000255233"/>
    </source>
</evidence>
<sequence length="323" mass="35827">MRMKHRQMEYRRCGRSGLRLPAISLGLWHNFGAGDDFGRARQIVLTAFENGITHFDLADNYGPPPGSAEQTFGRILRDSLGTHRDEILIATKAGHEMWPGPYGDWGSRKHLIAACDQSLRRLGVDYADIFYSHRPDPDTPLEETMQALDYIVRSGRALYVGLSKYPPQTARQAMQILRDLGTPCVVNQLRYSMLAREPERELFPLFGDCGTGVVSFSPLAQGRLSERYLAGIPADSRAAQGGFLKVSDVEASLSKTEALHELARRRGQSLSQMAIAWQFRPGSPVTSVIVGVSTPQQLLQNLGALDKPNFTDEELAEIETILA</sequence>
<dbReference type="STRING" id="880526.GCA_000427365_00237"/>